<gene>
    <name evidence="2" type="ORF">F969_02797</name>
</gene>
<accession>N8WSI4</accession>
<dbReference type="PROSITE" id="PS51257">
    <property type="entry name" value="PROKAR_LIPOPROTEIN"/>
    <property type="match status" value="1"/>
</dbReference>
<keyword evidence="1" id="KW-0732">Signal</keyword>
<evidence type="ECO:0000313" key="2">
    <source>
        <dbReference type="EMBL" id="ENU98242.1"/>
    </source>
</evidence>
<dbReference type="HOGENOM" id="CLU_081540_0_0_6"/>
<dbReference type="Gene3D" id="3.90.640.20">
    <property type="entry name" value="Heat-shock cognate protein, ATPase"/>
    <property type="match status" value="1"/>
</dbReference>
<feature type="chain" id="PRO_5004135218" description="DUF3298 domain-containing protein" evidence="1">
    <location>
        <begin position="24"/>
        <end position="253"/>
    </location>
</feature>
<name>N8WSI4_9GAMM</name>
<evidence type="ECO:0008006" key="4">
    <source>
        <dbReference type="Google" id="ProtNLM"/>
    </source>
</evidence>
<dbReference type="Proteomes" id="UP000013070">
    <property type="component" value="Unassembled WGS sequence"/>
</dbReference>
<evidence type="ECO:0000313" key="3">
    <source>
        <dbReference type="Proteomes" id="UP000013070"/>
    </source>
</evidence>
<comment type="caution">
    <text evidence="2">The sequence shown here is derived from an EMBL/GenBank/DDBJ whole genome shotgun (WGS) entry which is preliminary data.</text>
</comment>
<organism evidence="2 3">
    <name type="scientific">Acinetobacter variabilis</name>
    <dbReference type="NCBI Taxonomy" id="70346"/>
    <lineage>
        <taxon>Bacteria</taxon>
        <taxon>Pseudomonadati</taxon>
        <taxon>Pseudomonadota</taxon>
        <taxon>Gammaproteobacteria</taxon>
        <taxon>Moraxellales</taxon>
        <taxon>Moraxellaceae</taxon>
        <taxon>Acinetobacter</taxon>
    </lineage>
</organism>
<dbReference type="RefSeq" id="WP_004784893.1">
    <property type="nucleotide sequence ID" value="NZ_DAIQCP010000051.1"/>
</dbReference>
<dbReference type="InterPro" id="IPR037126">
    <property type="entry name" value="PdaC/RsiV-like_sf"/>
</dbReference>
<dbReference type="PATRIC" id="fig|1217710.3.peg.2670"/>
<sequence>MKMTSCKIGWIGCILCLNLGLFACQPQTSSVTTSAQSEDTGEIQSKIVPVKDANQVVCEIEGCVRFDLQTVDTNMSWIDQYFMERIQRTEPVAFSKVTSNKIKAKDQPKFIDQRSIQVNYLNQHAHLATFIFKTAHQPERAAQPQSHTEYVNLDLKQKKRLALHQVMCGNTDEKLKQTLYQANKDWLDRYQITQQKLALSDNYYFDSQGLVLVYPAGELNKTISDMAELKVPYTALREIIRPEYLSLLPQTSL</sequence>
<dbReference type="eggNOG" id="ENOG5032SQ9">
    <property type="taxonomic scope" value="Bacteria"/>
</dbReference>
<protein>
    <recommendedName>
        <fullName evidence="4">DUF3298 domain-containing protein</fullName>
    </recommendedName>
</protein>
<feature type="signal peptide" evidence="1">
    <location>
        <begin position="1"/>
        <end position="23"/>
    </location>
</feature>
<proteinExistence type="predicted"/>
<dbReference type="AlphaFoldDB" id="N8WSI4"/>
<keyword evidence="3" id="KW-1185">Reference proteome</keyword>
<reference evidence="2 3" key="1">
    <citation type="submission" date="2013-02" db="EMBL/GenBank/DDBJ databases">
        <title>The Genome Sequence of Acinetobacter sp. NIPH 899.</title>
        <authorList>
            <consortium name="The Broad Institute Genome Sequencing Platform"/>
            <consortium name="The Broad Institute Genome Sequencing Center for Infectious Disease"/>
            <person name="Cerqueira G."/>
            <person name="Feldgarden M."/>
            <person name="Courvalin P."/>
            <person name="Perichon B."/>
            <person name="Grillot-Courvalin C."/>
            <person name="Clermont D."/>
            <person name="Rocha E."/>
            <person name="Yoon E.-J."/>
            <person name="Nemec A."/>
            <person name="Walker B."/>
            <person name="Young S.K."/>
            <person name="Zeng Q."/>
            <person name="Gargeya S."/>
            <person name="Fitzgerald M."/>
            <person name="Haas B."/>
            <person name="Abouelleil A."/>
            <person name="Alvarado L."/>
            <person name="Arachchi H.M."/>
            <person name="Berlin A.M."/>
            <person name="Chapman S.B."/>
            <person name="Dewar J."/>
            <person name="Goldberg J."/>
            <person name="Griggs A."/>
            <person name="Gujja S."/>
            <person name="Hansen M."/>
            <person name="Howarth C."/>
            <person name="Imamovic A."/>
            <person name="Larimer J."/>
            <person name="McCowan C."/>
            <person name="Murphy C."/>
            <person name="Neiman D."/>
            <person name="Pearson M."/>
            <person name="Priest M."/>
            <person name="Roberts A."/>
            <person name="Saif S."/>
            <person name="Shea T."/>
            <person name="Sisk P."/>
            <person name="Sykes S."/>
            <person name="Wortman J."/>
            <person name="Nusbaum C."/>
            <person name="Birren B."/>
        </authorList>
    </citation>
    <scope>NUCLEOTIDE SEQUENCE [LARGE SCALE GENOMIC DNA]</scope>
    <source>
        <strain evidence="2 3">NIPH 899</strain>
    </source>
</reference>
<dbReference type="EMBL" id="APPE01000068">
    <property type="protein sequence ID" value="ENU98242.1"/>
    <property type="molecule type" value="Genomic_DNA"/>
</dbReference>
<evidence type="ECO:0000256" key="1">
    <source>
        <dbReference type="SAM" id="SignalP"/>
    </source>
</evidence>